<comment type="caution">
    <text evidence="2">The sequence shown here is derived from an EMBL/GenBank/DDBJ whole genome shotgun (WGS) entry which is preliminary data.</text>
</comment>
<keyword evidence="1" id="KW-0812">Transmembrane</keyword>
<proteinExistence type="predicted"/>
<reference evidence="2 3" key="1">
    <citation type="submission" date="2016-11" db="EMBL/GenBank/DDBJ databases">
        <title>Mixed transmission modes and dynamic genome evolution in an obligate animal-bacterial symbiosis.</title>
        <authorList>
            <person name="Russell S.L."/>
            <person name="Corbett-Detig R.B."/>
            <person name="Cavanaugh C.M."/>
        </authorList>
    </citation>
    <scope>NUCLEOTIDE SEQUENCE [LARGE SCALE GENOMIC DNA]</scope>
    <source>
        <strain evidence="2">Sveles-Q1</strain>
    </source>
</reference>
<feature type="transmembrane region" description="Helical" evidence="1">
    <location>
        <begin position="12"/>
        <end position="34"/>
    </location>
</feature>
<dbReference type="EMBL" id="MPRL01000042">
    <property type="protein sequence ID" value="OOZ39748.1"/>
    <property type="molecule type" value="Genomic_DNA"/>
</dbReference>
<protein>
    <submittedName>
        <fullName evidence="2">Uncharacterized protein</fullName>
    </submittedName>
</protein>
<keyword evidence="1" id="KW-0472">Membrane</keyword>
<dbReference type="RefSeq" id="WP_078483990.1">
    <property type="nucleotide sequence ID" value="NZ_MPRL01000042.1"/>
</dbReference>
<name>A0A1T2L3Q6_9GAMM</name>
<evidence type="ECO:0000313" key="2">
    <source>
        <dbReference type="EMBL" id="OOZ39748.1"/>
    </source>
</evidence>
<evidence type="ECO:0000313" key="3">
    <source>
        <dbReference type="Proteomes" id="UP000191110"/>
    </source>
</evidence>
<keyword evidence="3" id="KW-1185">Reference proteome</keyword>
<organism evidence="2 3">
    <name type="scientific">Solemya pervernicosa gill symbiont</name>
    <dbReference type="NCBI Taxonomy" id="642797"/>
    <lineage>
        <taxon>Bacteria</taxon>
        <taxon>Pseudomonadati</taxon>
        <taxon>Pseudomonadota</taxon>
        <taxon>Gammaproteobacteria</taxon>
        <taxon>sulfur-oxidizing symbionts</taxon>
    </lineage>
</organism>
<dbReference type="OrthoDB" id="9867368at2"/>
<sequence length="87" mass="8894">MSEAKFKSDPNGLHFAAGALIGGVTGLLLTNFGYGEWNSAVTGLIATCVVGAMKAFRDASHYPQSTALKNGALIAAGGLITPLMLLI</sequence>
<dbReference type="Proteomes" id="UP000191110">
    <property type="component" value="Unassembled WGS sequence"/>
</dbReference>
<keyword evidence="1" id="KW-1133">Transmembrane helix</keyword>
<gene>
    <name evidence="2" type="ORF">BOW53_10245</name>
</gene>
<dbReference type="AlphaFoldDB" id="A0A1T2L3Q6"/>
<accession>A0A1T2L3Q6</accession>
<evidence type="ECO:0000256" key="1">
    <source>
        <dbReference type="SAM" id="Phobius"/>
    </source>
</evidence>